<evidence type="ECO:0000259" key="2">
    <source>
        <dbReference type="Pfam" id="PF14028"/>
    </source>
</evidence>
<dbReference type="NCBIfam" id="TIGR03891">
    <property type="entry name" value="thiopep_ocin"/>
    <property type="match status" value="1"/>
</dbReference>
<evidence type="ECO:0000313" key="3">
    <source>
        <dbReference type="EMBL" id="MDT0641582.1"/>
    </source>
</evidence>
<dbReference type="Pfam" id="PF04738">
    <property type="entry name" value="Lant_dehydr_N"/>
    <property type="match status" value="1"/>
</dbReference>
<dbReference type="RefSeq" id="WP_311533290.1">
    <property type="nucleotide sequence ID" value="NZ_JAVRHQ010000001.1"/>
</dbReference>
<evidence type="ECO:0000259" key="1">
    <source>
        <dbReference type="Pfam" id="PF04738"/>
    </source>
</evidence>
<dbReference type="Proteomes" id="UP001262889">
    <property type="component" value="Unassembled WGS sequence"/>
</dbReference>
<reference evidence="3 4" key="1">
    <citation type="submission" date="2023-09" db="EMBL/GenBank/DDBJ databases">
        <authorList>
            <person name="Rey-Velasco X."/>
        </authorList>
    </citation>
    <scope>NUCLEOTIDE SEQUENCE [LARGE SCALE GENOMIC DNA]</scope>
    <source>
        <strain evidence="3 4">F363</strain>
    </source>
</reference>
<accession>A0ABU3C5H4</accession>
<protein>
    <submittedName>
        <fullName evidence="3">Lantibiotic dehydratase</fullName>
    </submittedName>
</protein>
<dbReference type="InterPro" id="IPR006827">
    <property type="entry name" value="Lant_deHydtase_N"/>
</dbReference>
<keyword evidence="4" id="KW-1185">Reference proteome</keyword>
<comment type="caution">
    <text evidence="3">The sequence shown here is derived from an EMBL/GenBank/DDBJ whole genome shotgun (WGS) entry which is preliminary data.</text>
</comment>
<organism evidence="3 4">
    <name type="scientific">Autumnicola tepida</name>
    <dbReference type="NCBI Taxonomy" id="3075595"/>
    <lineage>
        <taxon>Bacteria</taxon>
        <taxon>Pseudomonadati</taxon>
        <taxon>Bacteroidota</taxon>
        <taxon>Flavobacteriia</taxon>
        <taxon>Flavobacteriales</taxon>
        <taxon>Flavobacteriaceae</taxon>
        <taxon>Autumnicola</taxon>
    </lineage>
</organism>
<sequence>MKILNPTNFFVARISSLPSANFGSLNDAMRAKDISLIKSYFKEIKFLNALYFASKEFYEVALNWLQNDDIEFSPSDRVLQSLYKYYIRMCCRCTPYGLFAGFASGQVSQGPTDIVLENEKIIPKARTDVYFLKHVKDEIFAKQGLLDIPLYPNNTMYVFGSNWRYINWINGYNYEILEIPQDPILDSIIKLAKPGIKKIEIEVFLQNKLQNVSKEEIDDYVNALIENKILVDRVPPFMTSLDDPLCELEDYLRKYKFQTNSLKSILAVRKNITSKNLLNSNKVIKEIDRLSNQFEDSFNKKHQIFQIDSKITLKNNVISENITSRLAKRAEEIIPLVKSSIDYRMSNFIKRFYKKFETQEIPLVKALDPDFGVGYDLHISGNLEHTPLLNNIYFTFKNFRDSDAEVSPLIKLILKKYNQSFSPINFTPIKLSEKDVKEASIDQEKLPSFGFNSHLFGSFICKNSKDLNTGNFKFLPSSPIPTANAHIILSRFAYYDEELRKNLEDITEKDSGQCVYAELLHHREDRLGNVLLRPNFYNYDLPYASESKREGSCVISIDDLYIRYEQGEIKLRSKRLNKDVKPRYSNAYNYNENQLPVINFLGDFQFYGVDSGFKWGWGILKNNNFLPRVEYKELILSEARWRIEKNENITIDKLKKIINTSNIPKLCKIKKRDNVIVLATNEDTCLHILMKEIAKRAITVYEYLDPLRLPNENGEEFSAEFIFPLLNKVEVKEQNESYIDSEKKIKRKFLPGEDWSFFKIYTSHKYGDTIIRKVIKPYMKQFSTIEKTLWHYIRYNDPEFHIRFRVKHKLNQERIEYINNLIEDLVEEGIVSSIEIDTYKREVERYGSYNMELSEEFFFNDSVAILELISSDDLLDEELRWKIGLMSLHFLMDDFDIPLRMRIQIFDELFQTFTPENVDVSNSEYLKEFKKSIEKKYKENLSYIDSILRLNNYSEVESFVKPLNFRSQKNAAIAGLIKNNCSNQEIFKKLIKDYVHINMNRIFVTKARMHELVIYFFMFRTYNSIYHRMKKSK</sequence>
<feature type="domain" description="Thiopeptide-type bacteriocin biosynthesis" evidence="2">
    <location>
        <begin position="755"/>
        <end position="1022"/>
    </location>
</feature>
<dbReference type="EMBL" id="JAVRHQ010000001">
    <property type="protein sequence ID" value="MDT0641582.1"/>
    <property type="molecule type" value="Genomic_DNA"/>
</dbReference>
<evidence type="ECO:0000313" key="4">
    <source>
        <dbReference type="Proteomes" id="UP001262889"/>
    </source>
</evidence>
<dbReference type="InterPro" id="IPR023809">
    <property type="entry name" value="Thiopep_bacteriocin_synth_dom"/>
</dbReference>
<gene>
    <name evidence="3" type="ORF">RM553_01940</name>
</gene>
<name>A0ABU3C5H4_9FLAO</name>
<dbReference type="Pfam" id="PF14028">
    <property type="entry name" value="Lant_dehydr_C"/>
    <property type="match status" value="1"/>
</dbReference>
<feature type="domain" description="Lantibiotic dehydratase N-terminal" evidence="1">
    <location>
        <begin position="46"/>
        <end position="689"/>
    </location>
</feature>
<proteinExistence type="predicted"/>